<comment type="caution">
    <text evidence="1">The sequence shown here is derived from an EMBL/GenBank/DDBJ whole genome shotgun (WGS) entry which is preliminary data.</text>
</comment>
<feature type="non-terminal residue" evidence="1">
    <location>
        <position position="1"/>
    </location>
</feature>
<dbReference type="AlphaFoldDB" id="A0A8J5M525"/>
<proteinExistence type="predicted"/>
<gene>
    <name evidence="1" type="ORF">JG688_00007747</name>
</gene>
<dbReference type="Proteomes" id="UP000709295">
    <property type="component" value="Unassembled WGS sequence"/>
</dbReference>
<dbReference type="EMBL" id="JAENGY010000382">
    <property type="protein sequence ID" value="KAG6964359.1"/>
    <property type="molecule type" value="Genomic_DNA"/>
</dbReference>
<sequence>HASRTDYRSLLGRLHHAATCVRPARPFLQLRLQEHHLRRWQQVTVSEDMKHDPFGGPSFSNRHRSTVCSCFFHNHPPPGVIVELDASETRIRTLVLADRLVLHY</sequence>
<organism evidence="1 2">
    <name type="scientific">Phytophthora aleatoria</name>
    <dbReference type="NCBI Taxonomy" id="2496075"/>
    <lineage>
        <taxon>Eukaryota</taxon>
        <taxon>Sar</taxon>
        <taxon>Stramenopiles</taxon>
        <taxon>Oomycota</taxon>
        <taxon>Peronosporomycetes</taxon>
        <taxon>Peronosporales</taxon>
        <taxon>Peronosporaceae</taxon>
        <taxon>Phytophthora</taxon>
    </lineage>
</organism>
<evidence type="ECO:0000313" key="1">
    <source>
        <dbReference type="EMBL" id="KAG6964359.1"/>
    </source>
</evidence>
<name>A0A8J5M525_9STRA</name>
<protein>
    <submittedName>
        <fullName evidence="1">Uncharacterized protein</fullName>
    </submittedName>
</protein>
<keyword evidence="2" id="KW-1185">Reference proteome</keyword>
<evidence type="ECO:0000313" key="2">
    <source>
        <dbReference type="Proteomes" id="UP000709295"/>
    </source>
</evidence>
<accession>A0A8J5M525</accession>
<reference evidence="1" key="1">
    <citation type="submission" date="2021-01" db="EMBL/GenBank/DDBJ databases">
        <title>Phytophthora aleatoria, a newly-described species from Pinus radiata is distinct from Phytophthora cactorum isolates based on comparative genomics.</title>
        <authorList>
            <person name="Mcdougal R."/>
            <person name="Panda P."/>
            <person name="Williams N."/>
            <person name="Studholme D.J."/>
        </authorList>
    </citation>
    <scope>NUCLEOTIDE SEQUENCE</scope>
    <source>
        <strain evidence="1">NZFS 4037</strain>
    </source>
</reference>